<organism evidence="2">
    <name type="scientific">Anopheles darlingi</name>
    <name type="common">Mosquito</name>
    <dbReference type="NCBI Taxonomy" id="43151"/>
    <lineage>
        <taxon>Eukaryota</taxon>
        <taxon>Metazoa</taxon>
        <taxon>Ecdysozoa</taxon>
        <taxon>Arthropoda</taxon>
        <taxon>Hexapoda</taxon>
        <taxon>Insecta</taxon>
        <taxon>Pterygota</taxon>
        <taxon>Neoptera</taxon>
        <taxon>Endopterygota</taxon>
        <taxon>Diptera</taxon>
        <taxon>Nematocera</taxon>
        <taxon>Culicoidea</taxon>
        <taxon>Culicidae</taxon>
        <taxon>Anophelinae</taxon>
        <taxon>Anopheles</taxon>
    </lineage>
</organism>
<proteinExistence type="predicted"/>
<dbReference type="AlphaFoldDB" id="A0A2M4D3V6"/>
<feature type="transmembrane region" description="Helical" evidence="1">
    <location>
        <begin position="44"/>
        <end position="73"/>
    </location>
</feature>
<evidence type="ECO:0000313" key="2">
    <source>
        <dbReference type="EMBL" id="MBW71778.1"/>
    </source>
</evidence>
<keyword evidence="1" id="KW-0812">Transmembrane</keyword>
<protein>
    <submittedName>
        <fullName evidence="2">Uncharacterized protein</fullName>
    </submittedName>
</protein>
<keyword evidence="1" id="KW-1133">Transmembrane helix</keyword>
<reference evidence="2" key="1">
    <citation type="submission" date="2018-01" db="EMBL/GenBank/DDBJ databases">
        <title>An insight into the sialome of Amazonian anophelines.</title>
        <authorList>
            <person name="Ribeiro J.M."/>
            <person name="Scarpassa V."/>
            <person name="Calvo E."/>
        </authorList>
    </citation>
    <scope>NUCLEOTIDE SEQUENCE</scope>
</reference>
<keyword evidence="1" id="KW-0472">Membrane</keyword>
<name>A0A2M4D3V6_ANODA</name>
<dbReference type="EMBL" id="GGFL01007600">
    <property type="protein sequence ID" value="MBW71778.1"/>
    <property type="molecule type" value="Transcribed_RNA"/>
</dbReference>
<accession>A0A2M4D3V6</accession>
<sequence>MYISVLAFLVFASFAHIIFGGIVFTRTIVPLCSLSDNSLFVCSVVRSFFCLLVFMFAGAHQSATTLLALVFFFF</sequence>
<evidence type="ECO:0000256" key="1">
    <source>
        <dbReference type="SAM" id="Phobius"/>
    </source>
</evidence>